<dbReference type="EMBL" id="ML978727">
    <property type="protein sequence ID" value="KAF2086021.1"/>
    <property type="molecule type" value="Genomic_DNA"/>
</dbReference>
<comment type="caution">
    <text evidence="2">The sequence shown here is derived from an EMBL/GenBank/DDBJ whole genome shotgun (WGS) entry which is preliminary data.</text>
</comment>
<organism evidence="2 3">
    <name type="scientific">Saccharata proteae CBS 121410</name>
    <dbReference type="NCBI Taxonomy" id="1314787"/>
    <lineage>
        <taxon>Eukaryota</taxon>
        <taxon>Fungi</taxon>
        <taxon>Dikarya</taxon>
        <taxon>Ascomycota</taxon>
        <taxon>Pezizomycotina</taxon>
        <taxon>Dothideomycetes</taxon>
        <taxon>Dothideomycetes incertae sedis</taxon>
        <taxon>Botryosphaeriales</taxon>
        <taxon>Saccharataceae</taxon>
        <taxon>Saccharata</taxon>
    </lineage>
</organism>
<feature type="region of interest" description="Disordered" evidence="1">
    <location>
        <begin position="1"/>
        <end position="112"/>
    </location>
</feature>
<feature type="compositionally biased region" description="Polar residues" evidence="1">
    <location>
        <begin position="64"/>
        <end position="94"/>
    </location>
</feature>
<dbReference type="Proteomes" id="UP000799776">
    <property type="component" value="Unassembled WGS sequence"/>
</dbReference>
<keyword evidence="3" id="KW-1185">Reference proteome</keyword>
<evidence type="ECO:0000313" key="2">
    <source>
        <dbReference type="EMBL" id="KAF2086021.1"/>
    </source>
</evidence>
<protein>
    <submittedName>
        <fullName evidence="2">Uncharacterized protein</fullName>
    </submittedName>
</protein>
<name>A0A9P4HT90_9PEZI</name>
<proteinExistence type="predicted"/>
<feature type="compositionally biased region" description="Basic and acidic residues" evidence="1">
    <location>
        <begin position="19"/>
        <end position="37"/>
    </location>
</feature>
<gene>
    <name evidence="2" type="ORF">K490DRAFT_58346</name>
</gene>
<accession>A0A9P4HT90</accession>
<reference evidence="2" key="1">
    <citation type="journal article" date="2020" name="Stud. Mycol.">
        <title>101 Dothideomycetes genomes: a test case for predicting lifestyles and emergence of pathogens.</title>
        <authorList>
            <person name="Haridas S."/>
            <person name="Albert R."/>
            <person name="Binder M."/>
            <person name="Bloem J."/>
            <person name="Labutti K."/>
            <person name="Salamov A."/>
            <person name="Andreopoulos B."/>
            <person name="Baker S."/>
            <person name="Barry K."/>
            <person name="Bills G."/>
            <person name="Bluhm B."/>
            <person name="Cannon C."/>
            <person name="Castanera R."/>
            <person name="Culley D."/>
            <person name="Daum C."/>
            <person name="Ezra D."/>
            <person name="Gonzalez J."/>
            <person name="Henrissat B."/>
            <person name="Kuo A."/>
            <person name="Liang C."/>
            <person name="Lipzen A."/>
            <person name="Lutzoni F."/>
            <person name="Magnuson J."/>
            <person name="Mondo S."/>
            <person name="Nolan M."/>
            <person name="Ohm R."/>
            <person name="Pangilinan J."/>
            <person name="Park H.-J."/>
            <person name="Ramirez L."/>
            <person name="Alfaro M."/>
            <person name="Sun H."/>
            <person name="Tritt A."/>
            <person name="Yoshinaga Y."/>
            <person name="Zwiers L.-H."/>
            <person name="Turgeon B."/>
            <person name="Goodwin S."/>
            <person name="Spatafora J."/>
            <person name="Crous P."/>
            <person name="Grigoriev I."/>
        </authorList>
    </citation>
    <scope>NUCLEOTIDE SEQUENCE</scope>
    <source>
        <strain evidence="2">CBS 121410</strain>
    </source>
</reference>
<evidence type="ECO:0000256" key="1">
    <source>
        <dbReference type="SAM" id="MobiDB-lite"/>
    </source>
</evidence>
<evidence type="ECO:0000313" key="3">
    <source>
        <dbReference type="Proteomes" id="UP000799776"/>
    </source>
</evidence>
<sequence length="173" mass="19486">MPSDDKEKRSKWRMSNMFHSKDKKDKAAESSKDHHYGADQPSSTMAPSMLAPETAPQAVPQLSDPASHSTLNPDSAYGSNEPRNYSANNSFSGSDDSRRVSQLPPLNSETSPRDTINQCAFIYTVNALRCVLWPDYNDDDDDHDHDNYHEWPRWHHYCSSAHTESFLGATISP</sequence>
<dbReference type="AlphaFoldDB" id="A0A9P4HT90"/>